<dbReference type="EMBL" id="LNIX01000018">
    <property type="protein sequence ID" value="OXA44964.1"/>
    <property type="molecule type" value="Genomic_DNA"/>
</dbReference>
<evidence type="ECO:0000313" key="2">
    <source>
        <dbReference type="EMBL" id="OXA44964.1"/>
    </source>
</evidence>
<comment type="caution">
    <text evidence="2">The sequence shown here is derived from an EMBL/GenBank/DDBJ whole genome shotgun (WGS) entry which is preliminary data.</text>
</comment>
<dbReference type="InterPro" id="IPR036397">
    <property type="entry name" value="RNaseH_sf"/>
</dbReference>
<dbReference type="Gene3D" id="3.30.420.10">
    <property type="entry name" value="Ribonuclease H-like superfamily/Ribonuclease H"/>
    <property type="match status" value="1"/>
</dbReference>
<feature type="domain" description="Exonuclease" evidence="1">
    <location>
        <begin position="126"/>
        <end position="296"/>
    </location>
</feature>
<dbReference type="InterPro" id="IPR012337">
    <property type="entry name" value="RNaseH-like_sf"/>
</dbReference>
<accession>A0A226DJD7</accession>
<keyword evidence="2" id="KW-0540">Nuclease</keyword>
<dbReference type="Pfam" id="PF00929">
    <property type="entry name" value="RNase_T"/>
    <property type="match status" value="1"/>
</dbReference>
<protein>
    <submittedName>
        <fullName evidence="2">RNA exonuclease 4</fullName>
    </submittedName>
</protein>
<keyword evidence="3" id="KW-1185">Reference proteome</keyword>
<dbReference type="GO" id="GO:0003676">
    <property type="term" value="F:nucleic acid binding"/>
    <property type="evidence" value="ECO:0007669"/>
    <property type="project" value="InterPro"/>
</dbReference>
<dbReference type="Proteomes" id="UP000198287">
    <property type="component" value="Unassembled WGS sequence"/>
</dbReference>
<dbReference type="SUPFAM" id="SSF53098">
    <property type="entry name" value="Ribonuclease H-like"/>
    <property type="match status" value="1"/>
</dbReference>
<dbReference type="AlphaFoldDB" id="A0A226DJD7"/>
<dbReference type="SMART" id="SM00479">
    <property type="entry name" value="EXOIII"/>
    <property type="match status" value="1"/>
</dbReference>
<proteinExistence type="predicted"/>
<dbReference type="InterPro" id="IPR013520">
    <property type="entry name" value="Ribonucl_H"/>
</dbReference>
<keyword evidence="2" id="KW-0378">Hydrolase</keyword>
<sequence length="314" mass="36117">MDTERDDSDSVVNMEDVLNWTARMTVEDNGCSERVGIIKSILYHMTSAELKLIPSILSHAKGRMTKLETKWREVRSGELGMDMVAPAPAEIALSIPEKSIVPYPTPFEFREMIKFQGWWKKFKKEDFLGFDVEFVEILGNIAHDVHKAGIVGVWKNEQVYLHQQVKWDRTKVKITPFSIKLNGITYDSLNTGLDFTEMKSKISNLFNKKIILTVGGNKDFRSLDLDANEFNTFDLQSFYNRTDPNNPAQQQGMSLRDIMFYHFKSDCQKGVHSALQDARNTHTCFFGGYVQDKRFWNNDGLKDICFNDVVNLNS</sequence>
<keyword evidence="2" id="KW-0269">Exonuclease</keyword>
<evidence type="ECO:0000259" key="1">
    <source>
        <dbReference type="SMART" id="SM00479"/>
    </source>
</evidence>
<dbReference type="GO" id="GO:0004527">
    <property type="term" value="F:exonuclease activity"/>
    <property type="evidence" value="ECO:0007669"/>
    <property type="project" value="UniProtKB-KW"/>
</dbReference>
<reference evidence="2 3" key="1">
    <citation type="submission" date="2015-12" db="EMBL/GenBank/DDBJ databases">
        <title>The genome of Folsomia candida.</title>
        <authorList>
            <person name="Faddeeva A."/>
            <person name="Derks M.F."/>
            <person name="Anvar Y."/>
            <person name="Smit S."/>
            <person name="Van Straalen N."/>
            <person name="Roelofs D."/>
        </authorList>
    </citation>
    <scope>NUCLEOTIDE SEQUENCE [LARGE SCALE GENOMIC DNA]</scope>
    <source>
        <strain evidence="2 3">VU population</strain>
        <tissue evidence="2">Whole body</tissue>
    </source>
</reference>
<evidence type="ECO:0000313" key="3">
    <source>
        <dbReference type="Proteomes" id="UP000198287"/>
    </source>
</evidence>
<organism evidence="2 3">
    <name type="scientific">Folsomia candida</name>
    <name type="common">Springtail</name>
    <dbReference type="NCBI Taxonomy" id="158441"/>
    <lineage>
        <taxon>Eukaryota</taxon>
        <taxon>Metazoa</taxon>
        <taxon>Ecdysozoa</taxon>
        <taxon>Arthropoda</taxon>
        <taxon>Hexapoda</taxon>
        <taxon>Collembola</taxon>
        <taxon>Entomobryomorpha</taxon>
        <taxon>Isotomoidea</taxon>
        <taxon>Isotomidae</taxon>
        <taxon>Proisotominae</taxon>
        <taxon>Folsomia</taxon>
    </lineage>
</organism>
<gene>
    <name evidence="2" type="ORF">Fcan01_19969</name>
</gene>
<name>A0A226DJD7_FOLCA</name>